<dbReference type="EMBL" id="BAABIM010000005">
    <property type="protein sequence ID" value="GAA4698112.1"/>
    <property type="molecule type" value="Genomic_DNA"/>
</dbReference>
<evidence type="ECO:0000313" key="2">
    <source>
        <dbReference type="EMBL" id="GAA4698112.1"/>
    </source>
</evidence>
<organism evidence="2 3">
    <name type="scientific">Nocardioides nanhaiensis</name>
    <dbReference type="NCBI Taxonomy" id="1476871"/>
    <lineage>
        <taxon>Bacteria</taxon>
        <taxon>Bacillati</taxon>
        <taxon>Actinomycetota</taxon>
        <taxon>Actinomycetes</taxon>
        <taxon>Propionibacteriales</taxon>
        <taxon>Nocardioidaceae</taxon>
        <taxon>Nocardioides</taxon>
    </lineage>
</organism>
<evidence type="ECO:0000313" key="3">
    <source>
        <dbReference type="Proteomes" id="UP001500621"/>
    </source>
</evidence>
<feature type="region of interest" description="Disordered" evidence="1">
    <location>
        <begin position="1"/>
        <end position="48"/>
    </location>
</feature>
<proteinExistence type="predicted"/>
<sequence>MGGWAPKRGEHGTMAERIARTRAGHEQPVDDPASLRPPRKIRPCWVRDADDPRGHHPALLLDWRQDPTGVWMGRVCHQLLADDGWIVAEEWLPGDRLRPA</sequence>
<keyword evidence="3" id="KW-1185">Reference proteome</keyword>
<name>A0ABP8WZG6_9ACTN</name>
<dbReference type="Proteomes" id="UP001500621">
    <property type="component" value="Unassembled WGS sequence"/>
</dbReference>
<feature type="compositionally biased region" description="Basic and acidic residues" evidence="1">
    <location>
        <begin position="7"/>
        <end position="28"/>
    </location>
</feature>
<protein>
    <submittedName>
        <fullName evidence="2">Uncharacterized protein</fullName>
    </submittedName>
</protein>
<accession>A0ABP8WZG6</accession>
<evidence type="ECO:0000256" key="1">
    <source>
        <dbReference type="SAM" id="MobiDB-lite"/>
    </source>
</evidence>
<comment type="caution">
    <text evidence="2">The sequence shown here is derived from an EMBL/GenBank/DDBJ whole genome shotgun (WGS) entry which is preliminary data.</text>
</comment>
<reference evidence="3" key="1">
    <citation type="journal article" date="2019" name="Int. J. Syst. Evol. Microbiol.">
        <title>The Global Catalogue of Microorganisms (GCM) 10K type strain sequencing project: providing services to taxonomists for standard genome sequencing and annotation.</title>
        <authorList>
            <consortium name="The Broad Institute Genomics Platform"/>
            <consortium name="The Broad Institute Genome Sequencing Center for Infectious Disease"/>
            <person name="Wu L."/>
            <person name="Ma J."/>
        </authorList>
    </citation>
    <scope>NUCLEOTIDE SEQUENCE [LARGE SCALE GENOMIC DNA]</scope>
    <source>
        <strain evidence="3">JCM 18127</strain>
    </source>
</reference>
<gene>
    <name evidence="2" type="ORF">GCM10023226_40780</name>
</gene>